<keyword evidence="12" id="KW-1185">Reference proteome</keyword>
<dbReference type="PANTHER" id="PTHR30406">
    <property type="entry name" value="SULFATE TRANSPORT SYSTEM PERMEASE PROTEIN"/>
    <property type="match status" value="1"/>
</dbReference>
<feature type="transmembrane region" description="Helical" evidence="9">
    <location>
        <begin position="57"/>
        <end position="85"/>
    </location>
</feature>
<dbReference type="Gene3D" id="1.10.3720.10">
    <property type="entry name" value="MetI-like"/>
    <property type="match status" value="1"/>
</dbReference>
<sequence length="277" mass="30010">MSKKTKSVIPGFGISFGISVSILSLIVVIPLCSLIVYSSQLSISDFWEIITRPRVIASYRVSLVTSFTASVINAVMGLIMAWVLVRYEFPGKRILDGMIELPFALPTAVAGISLAHLTVSAGPVGSFFAKFGIDIAYTNIGITVAMVFIGIPFVVRSIQPVLEKVEGEYEEAAFIMGAGRFETFYRVVLPEIRPALIAGFTMAFARCLGEYGSVVFIAGNKPYETEIAPLMIMGELQEFDYPAATSVALTMLLMAFVILFVNAVFQSRASAIISGIK</sequence>
<dbReference type="Pfam" id="PF00528">
    <property type="entry name" value="BPD_transp_1"/>
    <property type="match status" value="1"/>
</dbReference>
<gene>
    <name evidence="11" type="ORF">SAMN02910344_00102</name>
</gene>
<organism evidence="11 12">
    <name type="scientific">Ruminobacter amylophilus</name>
    <dbReference type="NCBI Taxonomy" id="867"/>
    <lineage>
        <taxon>Bacteria</taxon>
        <taxon>Pseudomonadati</taxon>
        <taxon>Pseudomonadota</taxon>
        <taxon>Gammaproteobacteria</taxon>
        <taxon>Aeromonadales</taxon>
        <taxon>Succinivibrionaceae</taxon>
        <taxon>Ruminobacter</taxon>
    </lineage>
</organism>
<keyword evidence="7 9" id="KW-0472">Membrane</keyword>
<feature type="transmembrane region" description="Helical" evidence="9">
    <location>
        <begin position="239"/>
        <end position="265"/>
    </location>
</feature>
<dbReference type="GO" id="GO:0015419">
    <property type="term" value="F:ABC-type sulfate transporter activity"/>
    <property type="evidence" value="ECO:0007669"/>
    <property type="project" value="UniProtKB-UniRule"/>
</dbReference>
<proteinExistence type="inferred from homology"/>
<dbReference type="GO" id="GO:0005886">
    <property type="term" value="C:plasma membrane"/>
    <property type="evidence" value="ECO:0007669"/>
    <property type="project" value="UniProtKB-SubCell"/>
</dbReference>
<dbReference type="PROSITE" id="PS50928">
    <property type="entry name" value="ABC_TM1"/>
    <property type="match status" value="1"/>
</dbReference>
<dbReference type="RefSeq" id="WP_031579494.1">
    <property type="nucleotide sequence ID" value="NZ_FOXF01000001.1"/>
</dbReference>
<comment type="function">
    <text evidence="8">Part of the ABC transporter complex CysAWTP (TC 3.A.1.6.1) involved in sulfate/thiosulfate import. Probably responsible for the translocation of the substrate across the membrane.</text>
</comment>
<dbReference type="InterPro" id="IPR035906">
    <property type="entry name" value="MetI-like_sf"/>
</dbReference>
<feature type="transmembrane region" description="Helical" evidence="9">
    <location>
        <begin position="97"/>
        <end position="115"/>
    </location>
</feature>
<name>A0A662ZFU2_9GAMM</name>
<dbReference type="NCBIfam" id="TIGR00969">
    <property type="entry name" value="3a0106s02"/>
    <property type="match status" value="1"/>
</dbReference>
<keyword evidence="4 9" id="KW-0812">Transmembrane</keyword>
<dbReference type="Proteomes" id="UP000243745">
    <property type="component" value="Unassembled WGS sequence"/>
</dbReference>
<keyword evidence="6 9" id="KW-0764">Sulfate transport</keyword>
<keyword evidence="5 9" id="KW-1133">Transmembrane helix</keyword>
<dbReference type="CDD" id="cd06261">
    <property type="entry name" value="TM_PBP2"/>
    <property type="match status" value="1"/>
</dbReference>
<dbReference type="InterPro" id="IPR011865">
    <property type="entry name" value="CysT_permease"/>
</dbReference>
<dbReference type="InterPro" id="IPR005667">
    <property type="entry name" value="Sulph_transpt2"/>
</dbReference>
<comment type="caution">
    <text evidence="9">Lacks conserved residue(s) required for the propagation of feature annotation.</text>
</comment>
<feature type="transmembrane region" description="Helical" evidence="9">
    <location>
        <begin position="12"/>
        <end position="37"/>
    </location>
</feature>
<dbReference type="InterPro" id="IPR000515">
    <property type="entry name" value="MetI-like"/>
</dbReference>
<evidence type="ECO:0000256" key="2">
    <source>
        <dbReference type="ARBA" id="ARBA00011779"/>
    </source>
</evidence>
<evidence type="ECO:0000256" key="4">
    <source>
        <dbReference type="ARBA" id="ARBA00022692"/>
    </source>
</evidence>
<comment type="subcellular location">
    <subcellularLocation>
        <location evidence="1">Cell membrane</location>
        <topology evidence="1">Multi-pass membrane protein</topology>
    </subcellularLocation>
</comment>
<keyword evidence="3 9" id="KW-0813">Transport</keyword>
<evidence type="ECO:0000259" key="10">
    <source>
        <dbReference type="PROSITE" id="PS50928"/>
    </source>
</evidence>
<comment type="function">
    <text evidence="9">Part of the ABC transporter complex (TC 3.A.1.6.1) involved in sulfate/thiosulfate import.</text>
</comment>
<accession>A0A662ZFU2</accession>
<feature type="domain" description="ABC transmembrane type-1" evidence="10">
    <location>
        <begin position="59"/>
        <end position="262"/>
    </location>
</feature>
<dbReference type="PANTHER" id="PTHR30406:SF10">
    <property type="entry name" value="SULFATE TRANSPORT SYSTEM PERMEASE PROTEIN CYST"/>
    <property type="match status" value="1"/>
</dbReference>
<dbReference type="SUPFAM" id="SSF161098">
    <property type="entry name" value="MetI-like"/>
    <property type="match status" value="1"/>
</dbReference>
<dbReference type="AlphaFoldDB" id="A0A662ZFU2"/>
<feature type="transmembrane region" description="Helical" evidence="9">
    <location>
        <begin position="195"/>
        <end position="219"/>
    </location>
</feature>
<dbReference type="OrthoDB" id="9774448at2"/>
<reference evidence="11 12" key="1">
    <citation type="submission" date="2016-10" db="EMBL/GenBank/DDBJ databases">
        <authorList>
            <person name="Varghese N."/>
            <person name="Submissions S."/>
        </authorList>
    </citation>
    <scope>NUCLEOTIDE SEQUENCE [LARGE SCALE GENOMIC DNA]</scope>
    <source>
        <strain evidence="11 12">DSM 1361</strain>
    </source>
</reference>
<comment type="subunit">
    <text evidence="2">The complex is composed of two ATP-binding proteins (CysA), two transmembrane proteins (CysT and CysW) and a solute-binding protein (CysP).</text>
</comment>
<evidence type="ECO:0000256" key="9">
    <source>
        <dbReference type="RuleBase" id="RU366001"/>
    </source>
</evidence>
<feature type="transmembrane region" description="Helical" evidence="9">
    <location>
        <begin position="135"/>
        <end position="155"/>
    </location>
</feature>
<evidence type="ECO:0000256" key="1">
    <source>
        <dbReference type="ARBA" id="ARBA00004651"/>
    </source>
</evidence>
<dbReference type="EMBL" id="FOXF01000001">
    <property type="protein sequence ID" value="SFO98485.1"/>
    <property type="molecule type" value="Genomic_DNA"/>
</dbReference>
<evidence type="ECO:0000313" key="12">
    <source>
        <dbReference type="Proteomes" id="UP000243745"/>
    </source>
</evidence>
<evidence type="ECO:0000256" key="3">
    <source>
        <dbReference type="ARBA" id="ARBA00022448"/>
    </source>
</evidence>
<evidence type="ECO:0000256" key="8">
    <source>
        <dbReference type="ARBA" id="ARBA00025323"/>
    </source>
</evidence>
<dbReference type="FunFam" id="1.10.3720.10:FF:000004">
    <property type="entry name" value="Sulfate transport system permease protein CysT"/>
    <property type="match status" value="1"/>
</dbReference>
<dbReference type="NCBIfam" id="TIGR02139">
    <property type="entry name" value="permease_CysT"/>
    <property type="match status" value="1"/>
</dbReference>
<evidence type="ECO:0000313" key="11">
    <source>
        <dbReference type="EMBL" id="SFO98485.1"/>
    </source>
</evidence>
<evidence type="ECO:0000256" key="5">
    <source>
        <dbReference type="ARBA" id="ARBA00022989"/>
    </source>
</evidence>
<evidence type="ECO:0000256" key="7">
    <source>
        <dbReference type="ARBA" id="ARBA00023136"/>
    </source>
</evidence>
<evidence type="ECO:0000256" key="6">
    <source>
        <dbReference type="ARBA" id="ARBA00023032"/>
    </source>
</evidence>
<protein>
    <recommendedName>
        <fullName evidence="9">Sulfate transport system permease protein CysT</fullName>
    </recommendedName>
</protein>
<comment type="similarity">
    <text evidence="9">Belongs to the binding-protein-dependent transport system permease family. CysTW subfamily.</text>
</comment>